<dbReference type="RefSeq" id="WP_118765333.1">
    <property type="nucleotide sequence ID" value="NZ_CABJCF010000005.1"/>
</dbReference>
<dbReference type="Proteomes" id="UP000284731">
    <property type="component" value="Unassembled WGS sequence"/>
</dbReference>
<dbReference type="AlphaFoldDB" id="A0A412PB77"/>
<comment type="caution">
    <text evidence="1">The sequence shown here is derived from an EMBL/GenBank/DDBJ whole genome shotgun (WGS) entry which is preliminary data.</text>
</comment>
<protein>
    <recommendedName>
        <fullName evidence="3">DUF3168 domain-containing protein</fullName>
    </recommendedName>
</protein>
<sequence>MIETVIYTYLSKKLSVPAYMLEPKTPPEKYVLIERTDGDDREVREATIAIKSYGGTLLDACKLNEELKDAMREIIELNEIAKCKLNSDYNFTDTETKRFRYQAVFNLVYYQ</sequence>
<evidence type="ECO:0008006" key="3">
    <source>
        <dbReference type="Google" id="ProtNLM"/>
    </source>
</evidence>
<proteinExistence type="predicted"/>
<reference evidence="1 2" key="1">
    <citation type="submission" date="2018-08" db="EMBL/GenBank/DDBJ databases">
        <title>A genome reference for cultivated species of the human gut microbiota.</title>
        <authorList>
            <person name="Zou Y."/>
            <person name="Xue W."/>
            <person name="Luo G."/>
        </authorList>
    </citation>
    <scope>NUCLEOTIDE SEQUENCE [LARGE SCALE GENOMIC DNA]</scope>
    <source>
        <strain evidence="1 2">AF18-46</strain>
    </source>
</reference>
<organism evidence="1 2">
    <name type="scientific">Solobacterium moorei</name>
    <dbReference type="NCBI Taxonomy" id="102148"/>
    <lineage>
        <taxon>Bacteria</taxon>
        <taxon>Bacillati</taxon>
        <taxon>Bacillota</taxon>
        <taxon>Erysipelotrichia</taxon>
        <taxon>Erysipelotrichales</taxon>
        <taxon>Erysipelotrichaceae</taxon>
        <taxon>Solobacterium</taxon>
    </lineage>
</organism>
<name>A0A412PB77_9FIRM</name>
<evidence type="ECO:0000313" key="1">
    <source>
        <dbReference type="EMBL" id="RGT53665.1"/>
    </source>
</evidence>
<accession>A0A412PB77</accession>
<dbReference type="EMBL" id="QRWX01000005">
    <property type="protein sequence ID" value="RGT53665.1"/>
    <property type="molecule type" value="Genomic_DNA"/>
</dbReference>
<evidence type="ECO:0000313" key="2">
    <source>
        <dbReference type="Proteomes" id="UP000284731"/>
    </source>
</evidence>
<gene>
    <name evidence="1" type="ORF">DWX20_09505</name>
</gene>